<evidence type="ECO:0000313" key="1">
    <source>
        <dbReference type="EMBL" id="ETX12584.1"/>
    </source>
</evidence>
<accession>X7E922</accession>
<dbReference type="Proteomes" id="UP000054058">
    <property type="component" value="Unassembled WGS sequence"/>
</dbReference>
<dbReference type="OrthoDB" id="9844260at2"/>
<dbReference type="STRING" id="1122207.MUS1_03085"/>
<comment type="caution">
    <text evidence="1">The sequence shown here is derived from an EMBL/GenBank/DDBJ whole genome shotgun (WGS) entry which is preliminary data.</text>
</comment>
<dbReference type="AlphaFoldDB" id="X7E922"/>
<name>X7E922_9GAMM</name>
<reference evidence="1 2" key="1">
    <citation type="submission" date="2014-01" db="EMBL/GenBank/DDBJ databases">
        <title>Marinomonas ushuaiensis DSM 15871 Genome Sequencing.</title>
        <authorList>
            <person name="Lai Q."/>
            <person name="Shao Z.S."/>
        </authorList>
    </citation>
    <scope>NUCLEOTIDE SEQUENCE [LARGE SCALE GENOMIC DNA]</scope>
    <source>
        <strain evidence="1 2">DSM 15871</strain>
    </source>
</reference>
<organism evidence="1 2">
    <name type="scientific">Marinomonas ushuaiensis DSM 15871</name>
    <dbReference type="NCBI Taxonomy" id="1122207"/>
    <lineage>
        <taxon>Bacteria</taxon>
        <taxon>Pseudomonadati</taxon>
        <taxon>Pseudomonadota</taxon>
        <taxon>Gammaproteobacteria</taxon>
        <taxon>Oceanospirillales</taxon>
        <taxon>Oceanospirillaceae</taxon>
        <taxon>Marinomonas</taxon>
    </lineage>
</organism>
<protein>
    <submittedName>
        <fullName evidence="1">Uncharacterized protein</fullName>
    </submittedName>
</protein>
<sequence>MVEKISAFLSEYLDSSSTIAIIDNPTKTHVDFMVNNEIHFRFDLYKQLPIYRNISLKPAFFSSVIESASVISVTEDNRVASIKVPSKTDDLILRYVEYHEYYAARPDKIKHVEYIQQKIVGNEIEQVKMLDKLHYYTAFPKVAYRKKTLKDRLVEKRDYYQSNLGKMKHLYATVGLRALICKITEKIRK</sequence>
<evidence type="ECO:0000313" key="2">
    <source>
        <dbReference type="Proteomes" id="UP000054058"/>
    </source>
</evidence>
<dbReference type="PATRIC" id="fig|1122207.3.peg.632"/>
<keyword evidence="2" id="KW-1185">Reference proteome</keyword>
<gene>
    <name evidence="1" type="ORF">MUS1_03085</name>
</gene>
<dbReference type="EMBL" id="JAMB01000001">
    <property type="protein sequence ID" value="ETX12584.1"/>
    <property type="molecule type" value="Genomic_DNA"/>
</dbReference>
<proteinExistence type="predicted"/>